<organism evidence="1 2">
    <name type="scientific">Paenibacillus albidus</name>
    <dbReference type="NCBI Taxonomy" id="2041023"/>
    <lineage>
        <taxon>Bacteria</taxon>
        <taxon>Bacillati</taxon>
        <taxon>Bacillota</taxon>
        <taxon>Bacilli</taxon>
        <taxon>Bacillales</taxon>
        <taxon>Paenibacillaceae</taxon>
        <taxon>Paenibacillus</taxon>
    </lineage>
</organism>
<sequence>MDSFIDVEEVDFDTVVKMLRMAYSFEAWDQITEISDSLHKRVQSVYENTLNPLRAVPVPNLERPLVYYYGYTLLMKGLALKKLKKFSEAKDCILQYANLSWFEELDKAGEQEVKEYRFRSRAELFGIELLSGNTRVLGDYILFLQQHPQELLPGMLNILESANAHNMDIHVTLHMFLQSIWNLPPHILTQPDIIGSMYFHSFLDELLQYIMNKEEHGTAVDIILKILDVLKQVENLKVFKKTVAAFEMMREQATEAQIGKFRSILISYLKEDMHSDDELVLAKTKVSSSASVC</sequence>
<gene>
    <name evidence="1" type="ORF">GCM10010912_37320</name>
</gene>
<protein>
    <recommendedName>
        <fullName evidence="3">DNA-binding protein</fullName>
    </recommendedName>
</protein>
<evidence type="ECO:0000313" key="1">
    <source>
        <dbReference type="EMBL" id="GGF88660.1"/>
    </source>
</evidence>
<proteinExistence type="predicted"/>
<name>A0A917FLW8_9BACL</name>
<keyword evidence="2" id="KW-1185">Reference proteome</keyword>
<dbReference type="Proteomes" id="UP000637643">
    <property type="component" value="Unassembled WGS sequence"/>
</dbReference>
<dbReference type="AlphaFoldDB" id="A0A917FLW8"/>
<evidence type="ECO:0008006" key="3">
    <source>
        <dbReference type="Google" id="ProtNLM"/>
    </source>
</evidence>
<dbReference type="RefSeq" id="WP_189027503.1">
    <property type="nucleotide sequence ID" value="NZ_BMKR01000015.1"/>
</dbReference>
<evidence type="ECO:0000313" key="2">
    <source>
        <dbReference type="Proteomes" id="UP000637643"/>
    </source>
</evidence>
<comment type="caution">
    <text evidence="1">The sequence shown here is derived from an EMBL/GenBank/DDBJ whole genome shotgun (WGS) entry which is preliminary data.</text>
</comment>
<reference evidence="1" key="2">
    <citation type="submission" date="2020-09" db="EMBL/GenBank/DDBJ databases">
        <authorList>
            <person name="Sun Q."/>
            <person name="Zhou Y."/>
        </authorList>
    </citation>
    <scope>NUCLEOTIDE SEQUENCE</scope>
    <source>
        <strain evidence="1">CGMCC 1.16134</strain>
    </source>
</reference>
<dbReference type="EMBL" id="BMKR01000015">
    <property type="protein sequence ID" value="GGF88660.1"/>
    <property type="molecule type" value="Genomic_DNA"/>
</dbReference>
<accession>A0A917FLW8</accession>
<reference evidence="1" key="1">
    <citation type="journal article" date="2014" name="Int. J. Syst. Evol. Microbiol.">
        <title>Complete genome sequence of Corynebacterium casei LMG S-19264T (=DSM 44701T), isolated from a smear-ripened cheese.</title>
        <authorList>
            <consortium name="US DOE Joint Genome Institute (JGI-PGF)"/>
            <person name="Walter F."/>
            <person name="Albersmeier A."/>
            <person name="Kalinowski J."/>
            <person name="Ruckert C."/>
        </authorList>
    </citation>
    <scope>NUCLEOTIDE SEQUENCE</scope>
    <source>
        <strain evidence="1">CGMCC 1.16134</strain>
    </source>
</reference>